<dbReference type="GO" id="GO:0004252">
    <property type="term" value="F:serine-type endopeptidase activity"/>
    <property type="evidence" value="ECO:0007669"/>
    <property type="project" value="InterPro"/>
</dbReference>
<reference evidence="6" key="1">
    <citation type="submission" date="2016-06" db="UniProtKB">
        <authorList>
            <consortium name="WormBaseParasite"/>
        </authorList>
    </citation>
    <scope>IDENTIFICATION</scope>
</reference>
<evidence type="ECO:0000313" key="4">
    <source>
        <dbReference type="EMBL" id="VDK28648.1"/>
    </source>
</evidence>
<proteinExistence type="inferred from homology"/>
<dbReference type="InterPro" id="IPR001254">
    <property type="entry name" value="Trypsin_dom"/>
</dbReference>
<dbReference type="OrthoDB" id="7754674at2759"/>
<dbReference type="SMART" id="SM00020">
    <property type="entry name" value="Tryp_SPc"/>
    <property type="match status" value="1"/>
</dbReference>
<evidence type="ECO:0000256" key="1">
    <source>
        <dbReference type="ARBA" id="ARBA00023157"/>
    </source>
</evidence>
<dbReference type="PROSITE" id="PS50240">
    <property type="entry name" value="TRYPSIN_DOM"/>
    <property type="match status" value="1"/>
</dbReference>
<gene>
    <name evidence="4" type="ORF">GPUH_LOCUS745</name>
</gene>
<keyword evidence="1" id="KW-1015">Disulfide bond</keyword>
<evidence type="ECO:0000313" key="6">
    <source>
        <dbReference type="WBParaSite" id="GPUH_0000074601-mRNA-1"/>
    </source>
</evidence>
<dbReference type="InterPro" id="IPR043504">
    <property type="entry name" value="Peptidase_S1_PA_chymotrypsin"/>
</dbReference>
<dbReference type="Gene3D" id="2.40.10.10">
    <property type="entry name" value="Trypsin-like serine proteases"/>
    <property type="match status" value="3"/>
</dbReference>
<dbReference type="PROSITE" id="PS00134">
    <property type="entry name" value="TRYPSIN_HIS"/>
    <property type="match status" value="1"/>
</dbReference>
<dbReference type="InterPro" id="IPR009003">
    <property type="entry name" value="Peptidase_S1_PA"/>
</dbReference>
<dbReference type="InterPro" id="IPR018114">
    <property type="entry name" value="TRYPSIN_HIS"/>
</dbReference>
<dbReference type="PANTHER" id="PTHR24256">
    <property type="entry name" value="TRYPTASE-RELATED"/>
    <property type="match status" value="1"/>
</dbReference>
<accession>A0A183CWA5</accession>
<protein>
    <submittedName>
        <fullName evidence="6">Peptidase S1 domain-containing protein</fullName>
    </submittedName>
</protein>
<evidence type="ECO:0000259" key="3">
    <source>
        <dbReference type="PROSITE" id="PS50240"/>
    </source>
</evidence>
<dbReference type="GO" id="GO:0006508">
    <property type="term" value="P:proteolysis"/>
    <property type="evidence" value="ECO:0007669"/>
    <property type="project" value="InterPro"/>
</dbReference>
<keyword evidence="5" id="KW-1185">Reference proteome</keyword>
<name>A0A183CWA5_9BILA</name>
<dbReference type="Proteomes" id="UP000271098">
    <property type="component" value="Unassembled WGS sequence"/>
</dbReference>
<sequence>MWRCVERLYYFFKSVSTTVPKSNYDIQEGQRRIGECPLQFTVLPKLLAQMHRLSNSELLELQRTCGRSTKLDETVSAKQPHFKLAFANEAQIGDFPWAVLLESRIQKPESSSPSKEVSTCTGVLISRWHFLSAAHCLEINDRGLVNVNVMRDHQVMAGSPCAYDVTRLGRQDDCRYNTARLAKKLKTRSFVVTEASIRDQIVSVLLFCTKLQYRKPDKEEQCALSNHAASFKSMPSSTPFKAGQYKFTVPFSDVVLFELDEPVDVYDSSIKPICLSLTYDVFLQTVQVFGFGVTEKSKNNVRLHYFTDHVLGVAETLCDTFLKIADCSRMIVWQSNPGEPRSACHGDSGGGLSTLQGGRYYLQGLISVGQTFCDIRKSNTVIS</sequence>
<dbReference type="EMBL" id="UYRT01000742">
    <property type="protein sequence ID" value="VDK28648.1"/>
    <property type="molecule type" value="Genomic_DNA"/>
</dbReference>
<dbReference type="InterPro" id="IPR051487">
    <property type="entry name" value="Ser/Thr_Proteases_Immune/Dev"/>
</dbReference>
<feature type="domain" description="Peptidase S1" evidence="3">
    <location>
        <begin position="74"/>
        <end position="383"/>
    </location>
</feature>
<organism evidence="6">
    <name type="scientific">Gongylonema pulchrum</name>
    <dbReference type="NCBI Taxonomy" id="637853"/>
    <lineage>
        <taxon>Eukaryota</taxon>
        <taxon>Metazoa</taxon>
        <taxon>Ecdysozoa</taxon>
        <taxon>Nematoda</taxon>
        <taxon>Chromadorea</taxon>
        <taxon>Rhabditida</taxon>
        <taxon>Spirurina</taxon>
        <taxon>Spiruromorpha</taxon>
        <taxon>Spiruroidea</taxon>
        <taxon>Gongylonematidae</taxon>
        <taxon>Gongylonema</taxon>
    </lineage>
</organism>
<dbReference type="SUPFAM" id="SSF50494">
    <property type="entry name" value="Trypsin-like serine proteases"/>
    <property type="match status" value="1"/>
</dbReference>
<dbReference type="AlphaFoldDB" id="A0A183CWA5"/>
<dbReference type="WBParaSite" id="GPUH_0000074601-mRNA-1">
    <property type="protein sequence ID" value="GPUH_0000074601-mRNA-1"/>
    <property type="gene ID" value="GPUH_0000074601"/>
</dbReference>
<evidence type="ECO:0000256" key="2">
    <source>
        <dbReference type="ARBA" id="ARBA00024195"/>
    </source>
</evidence>
<evidence type="ECO:0000313" key="5">
    <source>
        <dbReference type="Proteomes" id="UP000271098"/>
    </source>
</evidence>
<comment type="similarity">
    <text evidence="2">Belongs to the peptidase S1 family. CLIP subfamily.</text>
</comment>
<reference evidence="4 5" key="2">
    <citation type="submission" date="2018-11" db="EMBL/GenBank/DDBJ databases">
        <authorList>
            <consortium name="Pathogen Informatics"/>
        </authorList>
    </citation>
    <scope>NUCLEOTIDE SEQUENCE [LARGE SCALE GENOMIC DNA]</scope>
</reference>
<dbReference type="Pfam" id="PF00089">
    <property type="entry name" value="Trypsin"/>
    <property type="match status" value="2"/>
</dbReference>